<evidence type="ECO:0000313" key="1">
    <source>
        <dbReference type="EMBL" id="CDH26002.1"/>
    </source>
</evidence>
<protein>
    <submittedName>
        <fullName evidence="1">Uncharacterized protein</fullName>
    </submittedName>
</protein>
<organism evidence="1">
    <name type="scientific">Xenorhabdus bovienii str. kraussei Becker Underwood</name>
    <dbReference type="NCBI Taxonomy" id="1398204"/>
    <lineage>
        <taxon>Bacteria</taxon>
        <taxon>Pseudomonadati</taxon>
        <taxon>Pseudomonadota</taxon>
        <taxon>Gammaproteobacteria</taxon>
        <taxon>Enterobacterales</taxon>
        <taxon>Morganellaceae</taxon>
        <taxon>Xenorhabdus</taxon>
    </lineage>
</organism>
<dbReference type="Proteomes" id="UP000028493">
    <property type="component" value="Unassembled WGS sequence"/>
</dbReference>
<comment type="caution">
    <text evidence="1">The sequence shown here is derived from an EMBL/GenBank/DDBJ whole genome shotgun (WGS) entry which is preliminary data.</text>
</comment>
<sequence length="38" mass="4349">MRSSLSGTQKEKDSTANATLWRKICFTKNYKSLRTSPL</sequence>
<name>A0A077PZC1_XENBV</name>
<accession>A0A077PZC1</accession>
<dbReference type="AlphaFoldDB" id="A0A077PZC1"/>
<proteinExistence type="predicted"/>
<reference evidence="1" key="1">
    <citation type="submission" date="2013-07" db="EMBL/GenBank/DDBJ databases">
        <title>Sub-species coevolution in mutualistic symbiosis.</title>
        <authorList>
            <person name="Murfin K."/>
            <person name="Klassen J."/>
            <person name="Lee M."/>
            <person name="Forst S."/>
            <person name="Stock P."/>
            <person name="Goodrich-Blair H."/>
        </authorList>
    </citation>
    <scope>NUCLEOTIDE SEQUENCE [LARGE SCALE GENOMIC DNA]</scope>
    <source>
        <strain evidence="1">Kraussei Becker Underwood</strain>
    </source>
</reference>
<dbReference type="EMBL" id="CBSZ010000372">
    <property type="protein sequence ID" value="CDH26002.1"/>
    <property type="molecule type" value="Genomic_DNA"/>
</dbReference>
<dbReference type="HOGENOM" id="CLU_3335028_0_0_6"/>
<gene>
    <name evidence="1" type="ORF">XBKB1_4330001</name>
</gene>